<dbReference type="AlphaFoldDB" id="A0A4Q7KCY0"/>
<keyword evidence="6 11" id="KW-0418">Kinase</keyword>
<keyword evidence="3" id="KW-0597">Phosphoprotein</keyword>
<dbReference type="InterPro" id="IPR036890">
    <property type="entry name" value="HATPase_C_sf"/>
</dbReference>
<reference evidence="11 12" key="1">
    <citation type="submission" date="2019-02" db="EMBL/GenBank/DDBJ databases">
        <title>Genomic Encyclopedia of Type Strains, Phase IV (KMG-IV): sequencing the most valuable type-strain genomes for metagenomic binning, comparative biology and taxonomic classification.</title>
        <authorList>
            <person name="Goeker M."/>
        </authorList>
    </citation>
    <scope>NUCLEOTIDE SEQUENCE [LARGE SCALE GENOMIC DNA]</scope>
    <source>
        <strain evidence="11 12">DSM 101727</strain>
    </source>
</reference>
<dbReference type="GO" id="GO:0016020">
    <property type="term" value="C:membrane"/>
    <property type="evidence" value="ECO:0007669"/>
    <property type="project" value="InterPro"/>
</dbReference>
<dbReference type="EMBL" id="SGWQ01000018">
    <property type="protein sequence ID" value="RZS29788.1"/>
    <property type="molecule type" value="Genomic_DNA"/>
</dbReference>
<evidence type="ECO:0000256" key="4">
    <source>
        <dbReference type="ARBA" id="ARBA00022679"/>
    </source>
</evidence>
<dbReference type="CDD" id="cd16917">
    <property type="entry name" value="HATPase_UhpB-NarQ-NarX-like"/>
    <property type="match status" value="1"/>
</dbReference>
<evidence type="ECO:0000256" key="1">
    <source>
        <dbReference type="ARBA" id="ARBA00000085"/>
    </source>
</evidence>
<dbReference type="PANTHER" id="PTHR24421:SF10">
    <property type="entry name" value="NITRATE_NITRITE SENSOR PROTEIN NARQ"/>
    <property type="match status" value="1"/>
</dbReference>
<comment type="catalytic activity">
    <reaction evidence="1">
        <text>ATP + protein L-histidine = ADP + protein N-phospho-L-histidine.</text>
        <dbReference type="EC" id="2.7.13.3"/>
    </reaction>
</comment>
<evidence type="ECO:0000256" key="3">
    <source>
        <dbReference type="ARBA" id="ARBA00022553"/>
    </source>
</evidence>
<feature type="transmembrane region" description="Helical" evidence="9">
    <location>
        <begin position="100"/>
        <end position="121"/>
    </location>
</feature>
<dbReference type="SUPFAM" id="SSF55874">
    <property type="entry name" value="ATPase domain of HSP90 chaperone/DNA topoisomerase II/histidine kinase"/>
    <property type="match status" value="1"/>
</dbReference>
<dbReference type="EC" id="2.7.13.3" evidence="2"/>
<comment type="caution">
    <text evidence="11">The sequence shown here is derived from an EMBL/GenBank/DDBJ whole genome shotgun (WGS) entry which is preliminary data.</text>
</comment>
<dbReference type="Gene3D" id="1.20.5.1930">
    <property type="match status" value="1"/>
</dbReference>
<evidence type="ECO:0000256" key="9">
    <source>
        <dbReference type="SAM" id="Phobius"/>
    </source>
</evidence>
<keyword evidence="5" id="KW-0547">Nucleotide-binding</keyword>
<dbReference type="GO" id="GO:0005524">
    <property type="term" value="F:ATP binding"/>
    <property type="evidence" value="ECO:0007669"/>
    <property type="project" value="UniProtKB-KW"/>
</dbReference>
<evidence type="ECO:0000259" key="10">
    <source>
        <dbReference type="Pfam" id="PF07730"/>
    </source>
</evidence>
<keyword evidence="9" id="KW-1133">Transmembrane helix</keyword>
<accession>A0A4Q7KCY0</accession>
<dbReference type="PANTHER" id="PTHR24421">
    <property type="entry name" value="NITRATE/NITRITE SENSOR PROTEIN NARX-RELATED"/>
    <property type="match status" value="1"/>
</dbReference>
<evidence type="ECO:0000256" key="2">
    <source>
        <dbReference type="ARBA" id="ARBA00012438"/>
    </source>
</evidence>
<dbReference type="InterPro" id="IPR011712">
    <property type="entry name" value="Sig_transdc_His_kin_sub3_dim/P"/>
</dbReference>
<dbReference type="GO" id="GO:0000155">
    <property type="term" value="F:phosphorelay sensor kinase activity"/>
    <property type="evidence" value="ECO:0007669"/>
    <property type="project" value="InterPro"/>
</dbReference>
<proteinExistence type="predicted"/>
<sequence length="379" mass="41198">MATRDRRSLSLAKVMDVARRHPLVMDAVALLVAVADVWLVIPSKATTYSVWLSGIACAAMLIRRRFPFIAVLITIPGYLAGWAALAAVIALGTLARRKLLGWQTMVGAALVFMAKYVLWPLPDFFAIGWREHILRVIYGIIFAAMPVAVGLLAHARQELSDRITELAASRERENRLHAEAIRGAERARLAREMHDVVSHQVTLIAMQAGALQVTRNPDESREVAQTIRDLSSRTLVELRELVGVLRSGSYDDAAQPGLEEVGELIREADVPIKLAVDTATEQLPPPVSRAAYRTIQEALTNVRKHASGAPATVRVHTEGDALTVEVHNGPSADHACTLPSGGHGLMGLRERAGLLGGTFHAGPTREGGFRVRARYPLAV</sequence>
<name>A0A4Q7KCY0_9PSEU</name>
<evidence type="ECO:0000256" key="5">
    <source>
        <dbReference type="ARBA" id="ARBA00022741"/>
    </source>
</evidence>
<evidence type="ECO:0000313" key="12">
    <source>
        <dbReference type="Proteomes" id="UP000294257"/>
    </source>
</evidence>
<dbReference type="Pfam" id="PF07730">
    <property type="entry name" value="HisKA_3"/>
    <property type="match status" value="1"/>
</dbReference>
<evidence type="ECO:0000313" key="11">
    <source>
        <dbReference type="EMBL" id="RZS29788.1"/>
    </source>
</evidence>
<dbReference type="OrthoDB" id="227596at2"/>
<feature type="transmembrane region" description="Helical" evidence="9">
    <location>
        <begin position="69"/>
        <end position="94"/>
    </location>
</feature>
<keyword evidence="4" id="KW-0808">Transferase</keyword>
<keyword evidence="12" id="KW-1185">Reference proteome</keyword>
<keyword evidence="9" id="KW-0472">Membrane</keyword>
<protein>
    <recommendedName>
        <fullName evidence="2">histidine kinase</fullName>
        <ecNumber evidence="2">2.7.13.3</ecNumber>
    </recommendedName>
</protein>
<feature type="transmembrane region" description="Helical" evidence="9">
    <location>
        <begin position="45"/>
        <end position="62"/>
    </location>
</feature>
<dbReference type="InterPro" id="IPR050482">
    <property type="entry name" value="Sensor_HK_TwoCompSys"/>
</dbReference>
<keyword evidence="7" id="KW-0067">ATP-binding</keyword>
<dbReference type="Gene3D" id="3.30.565.10">
    <property type="entry name" value="Histidine kinase-like ATPase, C-terminal domain"/>
    <property type="match status" value="1"/>
</dbReference>
<keyword evidence="9" id="KW-0812">Transmembrane</keyword>
<evidence type="ECO:0000256" key="6">
    <source>
        <dbReference type="ARBA" id="ARBA00022777"/>
    </source>
</evidence>
<feature type="domain" description="Signal transduction histidine kinase subgroup 3 dimerisation and phosphoacceptor" evidence="10">
    <location>
        <begin position="185"/>
        <end position="248"/>
    </location>
</feature>
<dbReference type="GO" id="GO:0046983">
    <property type="term" value="F:protein dimerization activity"/>
    <property type="evidence" value="ECO:0007669"/>
    <property type="project" value="InterPro"/>
</dbReference>
<gene>
    <name evidence="11" type="ORF">EV193_11842</name>
</gene>
<evidence type="ECO:0000256" key="8">
    <source>
        <dbReference type="ARBA" id="ARBA00023012"/>
    </source>
</evidence>
<dbReference type="Proteomes" id="UP000294257">
    <property type="component" value="Unassembled WGS sequence"/>
</dbReference>
<keyword evidence="8" id="KW-0902">Two-component regulatory system</keyword>
<feature type="transmembrane region" description="Helical" evidence="9">
    <location>
        <begin position="21"/>
        <end position="39"/>
    </location>
</feature>
<organism evidence="11 12">
    <name type="scientific">Herbihabitans rhizosphaerae</name>
    <dbReference type="NCBI Taxonomy" id="1872711"/>
    <lineage>
        <taxon>Bacteria</taxon>
        <taxon>Bacillati</taxon>
        <taxon>Actinomycetota</taxon>
        <taxon>Actinomycetes</taxon>
        <taxon>Pseudonocardiales</taxon>
        <taxon>Pseudonocardiaceae</taxon>
        <taxon>Herbihabitans</taxon>
    </lineage>
</organism>
<evidence type="ECO:0000256" key="7">
    <source>
        <dbReference type="ARBA" id="ARBA00022840"/>
    </source>
</evidence>
<feature type="transmembrane region" description="Helical" evidence="9">
    <location>
        <begin position="133"/>
        <end position="153"/>
    </location>
</feature>
<dbReference type="RefSeq" id="WP_130348677.1">
    <property type="nucleotide sequence ID" value="NZ_SGWQ01000018.1"/>
</dbReference>